<evidence type="ECO:0000313" key="1">
    <source>
        <dbReference type="EMBL" id="QCK16424.1"/>
    </source>
</evidence>
<dbReference type="RefSeq" id="WP_137092012.1">
    <property type="nucleotide sequence ID" value="NZ_CP028923.1"/>
</dbReference>
<reference evidence="1 2" key="1">
    <citation type="submission" date="2018-04" db="EMBL/GenBank/DDBJ databases">
        <title>Complete genome uncultured novel isolate.</title>
        <authorList>
            <person name="Merlino G."/>
        </authorList>
    </citation>
    <scope>NUCLEOTIDE SEQUENCE [LARGE SCALE GENOMIC DNA]</scope>
    <source>
        <strain evidence="2">R1DC9</strain>
    </source>
</reference>
<dbReference type="AlphaFoldDB" id="A0A4D7K6P5"/>
<dbReference type="EMBL" id="CP028923">
    <property type="protein sequence ID" value="QCK16424.1"/>
    <property type="molecule type" value="Genomic_DNA"/>
</dbReference>
<name>A0A4D7K6P5_9BACT</name>
<organism evidence="1 2">
    <name type="scientific">Mangrovivirga cuniculi</name>
    <dbReference type="NCBI Taxonomy" id="2715131"/>
    <lineage>
        <taxon>Bacteria</taxon>
        <taxon>Pseudomonadati</taxon>
        <taxon>Bacteroidota</taxon>
        <taxon>Cytophagia</taxon>
        <taxon>Cytophagales</taxon>
        <taxon>Mangrovivirgaceae</taxon>
        <taxon>Mangrovivirga</taxon>
    </lineage>
</organism>
<gene>
    <name evidence="1" type="ORF">DCC35_17645</name>
</gene>
<dbReference type="KEGG" id="fpf:DCC35_17645"/>
<accession>A0A4D7K6P5</accession>
<keyword evidence="2" id="KW-1185">Reference proteome</keyword>
<evidence type="ECO:0000313" key="2">
    <source>
        <dbReference type="Proteomes" id="UP000298616"/>
    </source>
</evidence>
<dbReference type="Proteomes" id="UP000298616">
    <property type="component" value="Chromosome"/>
</dbReference>
<sequence length="121" mass="14095">MRPAITIETFIGKLDTIQFQANQVLKSRALPEAINAYSRYSKNLKESILEHVKDEEIIEIANNIPEFTYEPAEIKAWHYIVFPVAMTKSLKNKSRLRQCLAMITDGRNKYSKIEFLIRGEY</sequence>
<proteinExistence type="predicted"/>
<protein>
    <submittedName>
        <fullName evidence="1">Uncharacterized protein</fullName>
    </submittedName>
</protein>